<keyword evidence="2" id="KW-0479">Metal-binding</keyword>
<dbReference type="SUPFAM" id="SSF56281">
    <property type="entry name" value="Metallo-hydrolase/oxidoreductase"/>
    <property type="match status" value="1"/>
</dbReference>
<dbReference type="InterPro" id="IPR001279">
    <property type="entry name" value="Metallo-B-lactamas"/>
</dbReference>
<evidence type="ECO:0000256" key="3">
    <source>
        <dbReference type="ARBA" id="ARBA00022801"/>
    </source>
</evidence>
<dbReference type="InterPro" id="IPR041516">
    <property type="entry name" value="LACTB2_WH"/>
</dbReference>
<dbReference type="Pfam" id="PF17778">
    <property type="entry name" value="WHD_BLACT"/>
    <property type="match status" value="1"/>
</dbReference>
<dbReference type="Gene3D" id="1.10.10.10">
    <property type="entry name" value="Winged helix-like DNA-binding domain superfamily/Winged helix DNA-binding domain"/>
    <property type="match status" value="1"/>
</dbReference>
<evidence type="ECO:0000256" key="2">
    <source>
        <dbReference type="ARBA" id="ARBA00022723"/>
    </source>
</evidence>
<accession>A0A0F7SUP3</accession>
<comment type="similarity">
    <text evidence="1">Belongs to the metallo-beta-lactamase superfamily. Glyoxalase II family.</text>
</comment>
<dbReference type="GO" id="GO:0046872">
    <property type="term" value="F:metal ion binding"/>
    <property type="evidence" value="ECO:0007669"/>
    <property type="project" value="UniProtKB-KW"/>
</dbReference>
<dbReference type="InterPro" id="IPR036388">
    <property type="entry name" value="WH-like_DNA-bd_sf"/>
</dbReference>
<dbReference type="InterPro" id="IPR050662">
    <property type="entry name" value="Sec-metab_biosynth-thioest"/>
</dbReference>
<feature type="region of interest" description="Disordered" evidence="5">
    <location>
        <begin position="239"/>
        <end position="265"/>
    </location>
</feature>
<dbReference type="GO" id="GO:0016787">
    <property type="term" value="F:hydrolase activity"/>
    <property type="evidence" value="ECO:0007669"/>
    <property type="project" value="UniProtKB-KW"/>
</dbReference>
<dbReference type="EMBL" id="LN483157">
    <property type="protein sequence ID" value="CED84290.1"/>
    <property type="molecule type" value="Genomic_DNA"/>
</dbReference>
<keyword evidence="3" id="KW-0378">Hydrolase</keyword>
<organism evidence="7">
    <name type="scientific">Phaffia rhodozyma</name>
    <name type="common">Yeast</name>
    <name type="synonym">Xanthophyllomyces dendrorhous</name>
    <dbReference type="NCBI Taxonomy" id="264483"/>
    <lineage>
        <taxon>Eukaryota</taxon>
        <taxon>Fungi</taxon>
        <taxon>Dikarya</taxon>
        <taxon>Basidiomycota</taxon>
        <taxon>Agaricomycotina</taxon>
        <taxon>Tremellomycetes</taxon>
        <taxon>Cystofilobasidiales</taxon>
        <taxon>Mrakiaceae</taxon>
        <taxon>Phaffia</taxon>
    </lineage>
</organism>
<dbReference type="CDD" id="cd07722">
    <property type="entry name" value="LACTB2-like_MBL-fold"/>
    <property type="match status" value="1"/>
</dbReference>
<dbReference type="GO" id="GO:0044550">
    <property type="term" value="P:secondary metabolite biosynthetic process"/>
    <property type="evidence" value="ECO:0007669"/>
    <property type="project" value="TreeGrafter"/>
</dbReference>
<dbReference type="PANTHER" id="PTHR23131:SF0">
    <property type="entry name" value="ENDORIBONUCLEASE LACTB2"/>
    <property type="match status" value="1"/>
</dbReference>
<dbReference type="InterPro" id="IPR047921">
    <property type="entry name" value="LACTB2-like_MBL-fold"/>
</dbReference>
<evidence type="ECO:0000313" key="7">
    <source>
        <dbReference type="EMBL" id="CED84290.1"/>
    </source>
</evidence>
<evidence type="ECO:0000259" key="6">
    <source>
        <dbReference type="SMART" id="SM00849"/>
    </source>
</evidence>
<protein>
    <submittedName>
        <fullName evidence="7">Glyoxylase</fullName>
    </submittedName>
</protein>
<dbReference type="AlphaFoldDB" id="A0A0F7SUP3"/>
<feature type="domain" description="Metallo-beta-lactamase" evidence="6">
    <location>
        <begin position="32"/>
        <end position="210"/>
    </location>
</feature>
<keyword evidence="4" id="KW-0862">Zinc</keyword>
<dbReference type="InterPro" id="IPR036866">
    <property type="entry name" value="RibonucZ/Hydroxyglut_hydro"/>
</dbReference>
<dbReference type="PANTHER" id="PTHR23131">
    <property type="entry name" value="ENDORIBONUCLEASE LACTB2"/>
    <property type="match status" value="1"/>
</dbReference>
<evidence type="ECO:0000256" key="4">
    <source>
        <dbReference type="ARBA" id="ARBA00022833"/>
    </source>
</evidence>
<evidence type="ECO:0000256" key="1">
    <source>
        <dbReference type="ARBA" id="ARBA00006759"/>
    </source>
</evidence>
<evidence type="ECO:0000256" key="5">
    <source>
        <dbReference type="SAM" id="MobiDB-lite"/>
    </source>
</evidence>
<proteinExistence type="inferred from homology"/>
<dbReference type="FunFam" id="3.60.15.10:FF:000041">
    <property type="entry name" value="Metallo-beta-lactamase domain protein"/>
    <property type="match status" value="1"/>
</dbReference>
<name>A0A0F7SUP3_PHARH</name>
<dbReference type="Gene3D" id="3.60.15.10">
    <property type="entry name" value="Ribonuclease Z/Hydroxyacylglutathione hydrolase-like"/>
    <property type="match status" value="1"/>
</dbReference>
<sequence length="322" mass="35461">MSNLTPIEPITQISHRIIRILGQNPGRFTLQGTNTYLVGNSSPYVLIDTGEGKSAYLPLLISSLGPEGSISDIIITHMHKDHWGGLAGVLGLLTKQGKPKPKIWKWKNPETDAAIVKSVPEGSYEPSEGSEVIHFLANNQIFTLGETILKVIHTPGHTEDSICLQMDDGSIFTADSVLGESTAVFGHLRPYLDSLRQLSSLSPTSLYPGHGIVILNGLKTLEDYITHRQIREDQIMSLLQRQPSGPEQGTRLPGAWESKSKNKGEGGWSVEELVLEMYADVGFVLQNAAARGVILHLEKLLDEGKIKKHNRTKNEEEWVLAH</sequence>
<dbReference type="Pfam" id="PF00753">
    <property type="entry name" value="Lactamase_B"/>
    <property type="match status" value="1"/>
</dbReference>
<dbReference type="SMART" id="SM00849">
    <property type="entry name" value="Lactamase_B"/>
    <property type="match status" value="1"/>
</dbReference>
<reference evidence="7" key="1">
    <citation type="submission" date="2014-08" db="EMBL/GenBank/DDBJ databases">
        <authorList>
            <person name="Sharma Rahul"/>
            <person name="Thines Marco"/>
        </authorList>
    </citation>
    <scope>NUCLEOTIDE SEQUENCE</scope>
</reference>